<dbReference type="KEGG" id="jli:EXU32_16270"/>
<dbReference type="Gene3D" id="3.10.450.50">
    <property type="match status" value="1"/>
</dbReference>
<dbReference type="Proteomes" id="UP000290408">
    <property type="component" value="Chromosome"/>
</dbReference>
<keyword evidence="2" id="KW-1185">Reference proteome</keyword>
<dbReference type="OrthoDB" id="9787970at2"/>
<evidence type="ECO:0000313" key="1">
    <source>
        <dbReference type="EMBL" id="QBF47663.1"/>
    </source>
</evidence>
<name>A0A4P6N0G2_9MICO</name>
<dbReference type="InterPro" id="IPR009783">
    <property type="entry name" value="DUF1348"/>
</dbReference>
<accession>A0A4P6N0G2</accession>
<proteinExistence type="predicted"/>
<dbReference type="RefSeq" id="WP_068265010.1">
    <property type="nucleotide sequence ID" value="NZ_CP036164.1"/>
</dbReference>
<dbReference type="InterPro" id="IPR032710">
    <property type="entry name" value="NTF2-like_dom_sf"/>
</dbReference>
<dbReference type="Pfam" id="PF07080">
    <property type="entry name" value="DUF1348"/>
    <property type="match status" value="1"/>
</dbReference>
<dbReference type="PANTHER" id="PTHR31757">
    <property type="entry name" value="SLL0781 PROTEIN"/>
    <property type="match status" value="1"/>
</dbReference>
<sequence length="156" mass="18478">MTIKPPTPPFTLETATQKVRGAEDAWNRQDPDSVALAYTADSWWRNRTSFVQGREQIIEFLEHKWARELNYRLIKELWAFTETRIAVRYCYESQATTGSWYRSFGNENWEFDQNGLMRWRHSSINDLEIDEADRKFHWELGTPRPPDHPGLSELGL</sequence>
<dbReference type="AlphaFoldDB" id="A0A4P6N0G2"/>
<dbReference type="PANTHER" id="PTHR31757:SF0">
    <property type="entry name" value="SLL0781 PROTEIN"/>
    <property type="match status" value="1"/>
</dbReference>
<dbReference type="EMBL" id="CP036164">
    <property type="protein sequence ID" value="QBF47663.1"/>
    <property type="molecule type" value="Genomic_DNA"/>
</dbReference>
<dbReference type="STRING" id="1216970.GCA_001570985_02492"/>
<evidence type="ECO:0000313" key="2">
    <source>
        <dbReference type="Proteomes" id="UP000290408"/>
    </source>
</evidence>
<reference evidence="1 2" key="1">
    <citation type="submission" date="2019-02" db="EMBL/GenBank/DDBJ databases">
        <title>Genomic data mining of an Antarctic deep-sea actinobacterium, Janibacterlimosus P3-3-X1.</title>
        <authorList>
            <person name="Liao L."/>
            <person name="Chen B."/>
        </authorList>
    </citation>
    <scope>NUCLEOTIDE SEQUENCE [LARGE SCALE GENOMIC DNA]</scope>
    <source>
        <strain evidence="1 2">P3-3-X1</strain>
    </source>
</reference>
<gene>
    <name evidence="1" type="ORF">EXU32_16270</name>
</gene>
<organism evidence="1 2">
    <name type="scientific">Janibacter limosus</name>
    <dbReference type="NCBI Taxonomy" id="53458"/>
    <lineage>
        <taxon>Bacteria</taxon>
        <taxon>Bacillati</taxon>
        <taxon>Actinomycetota</taxon>
        <taxon>Actinomycetes</taxon>
        <taxon>Micrococcales</taxon>
        <taxon>Intrasporangiaceae</taxon>
        <taxon>Janibacter</taxon>
    </lineage>
</organism>
<protein>
    <submittedName>
        <fullName evidence="1">Nuclear transport factor 2 family protein</fullName>
    </submittedName>
</protein>
<dbReference type="SUPFAM" id="SSF54427">
    <property type="entry name" value="NTF2-like"/>
    <property type="match status" value="1"/>
</dbReference>